<dbReference type="EMBL" id="CP119902">
    <property type="protein sequence ID" value="WFD22956.1"/>
    <property type="molecule type" value="Genomic_DNA"/>
</dbReference>
<dbReference type="InterPro" id="IPR003347">
    <property type="entry name" value="JmjC_dom"/>
</dbReference>
<dbReference type="PANTHER" id="PTHR12461">
    <property type="entry name" value="HYPOXIA-INDUCIBLE FACTOR 1 ALPHA INHIBITOR-RELATED"/>
    <property type="match status" value="1"/>
</dbReference>
<sequence>MALVHALITAAQALGPTSENDMPRKRRRRTIKAPPRSVSTASRPVLEYTTPPDIHTFERHCTDAAWPHGRPFVVRHYAHAWPALVHWQDPAYLLRRAGPGRHVPVEHGRTYTDAHWGQSLWPWAAFLAHIRWGRASAPSAPTLYLAQHTLLTQFPWLAEDVTVPTYAVHGPQSSAAHGRASPVVQVWMGPAGTTSPAHTDPYLNCYVQVVGHKLVWLAPPRSHGLCVYGGPDDKDLCTRHMSNTSQVDVFQPRAATPAAFRTHVVPHAESVYLHPGDLLFVPPGWWHAMQSTTQSCSVSFWF</sequence>
<accession>A0AAF0IYJ9</accession>
<dbReference type="GO" id="GO:0140680">
    <property type="term" value="F:histone H3K36me/H3K36me2 demethylase activity"/>
    <property type="evidence" value="ECO:0007669"/>
    <property type="project" value="UniProtKB-EC"/>
</dbReference>
<evidence type="ECO:0000256" key="1">
    <source>
        <dbReference type="SAM" id="MobiDB-lite"/>
    </source>
</evidence>
<evidence type="ECO:0000313" key="4">
    <source>
        <dbReference type="Proteomes" id="UP001214415"/>
    </source>
</evidence>
<dbReference type="Gene3D" id="2.60.120.650">
    <property type="entry name" value="Cupin"/>
    <property type="match status" value="1"/>
</dbReference>
<evidence type="ECO:0000313" key="3">
    <source>
        <dbReference type="EMBL" id="WFD22956.1"/>
    </source>
</evidence>
<dbReference type="Pfam" id="PF13621">
    <property type="entry name" value="Cupin_8"/>
    <property type="match status" value="1"/>
</dbReference>
<dbReference type="SMART" id="SM00558">
    <property type="entry name" value="JmjC"/>
    <property type="match status" value="1"/>
</dbReference>
<evidence type="ECO:0000259" key="2">
    <source>
        <dbReference type="PROSITE" id="PS51184"/>
    </source>
</evidence>
<keyword evidence="3" id="KW-0560">Oxidoreductase</keyword>
<organism evidence="3 4">
    <name type="scientific">Malassezia equina</name>
    <dbReference type="NCBI Taxonomy" id="1381935"/>
    <lineage>
        <taxon>Eukaryota</taxon>
        <taxon>Fungi</taxon>
        <taxon>Dikarya</taxon>
        <taxon>Basidiomycota</taxon>
        <taxon>Ustilaginomycotina</taxon>
        <taxon>Malasseziomycetes</taxon>
        <taxon>Malasseziales</taxon>
        <taxon>Malasseziaceae</taxon>
        <taxon>Malassezia</taxon>
    </lineage>
</organism>
<dbReference type="AlphaFoldDB" id="A0AAF0IYJ9"/>
<feature type="domain" description="JmjC" evidence="2">
    <location>
        <begin position="143"/>
        <end position="302"/>
    </location>
</feature>
<name>A0AAF0IYJ9_9BASI</name>
<dbReference type="InterPro" id="IPR041667">
    <property type="entry name" value="Cupin_8"/>
</dbReference>
<dbReference type="SUPFAM" id="SSF51197">
    <property type="entry name" value="Clavaminate synthase-like"/>
    <property type="match status" value="1"/>
</dbReference>
<dbReference type="CDD" id="cd02208">
    <property type="entry name" value="cupin_RmlC-like"/>
    <property type="match status" value="1"/>
</dbReference>
<gene>
    <name evidence="3" type="ORF">MEQU1_001640</name>
</gene>
<reference evidence="3" key="1">
    <citation type="submission" date="2023-03" db="EMBL/GenBank/DDBJ databases">
        <title>Mating type loci evolution in Malassezia.</title>
        <authorList>
            <person name="Coelho M.A."/>
        </authorList>
    </citation>
    <scope>NUCLEOTIDE SEQUENCE</scope>
    <source>
        <strain evidence="3">CBS 12830</strain>
    </source>
</reference>
<dbReference type="EC" id="1.14.11.27" evidence="3"/>
<proteinExistence type="predicted"/>
<keyword evidence="4" id="KW-1185">Reference proteome</keyword>
<dbReference type="Proteomes" id="UP001214415">
    <property type="component" value="Chromosome 3"/>
</dbReference>
<dbReference type="PROSITE" id="PS51184">
    <property type="entry name" value="JMJC"/>
    <property type="match status" value="1"/>
</dbReference>
<feature type="region of interest" description="Disordered" evidence="1">
    <location>
        <begin position="15"/>
        <end position="41"/>
    </location>
</feature>
<dbReference type="PANTHER" id="PTHR12461:SF94">
    <property type="entry name" value="JMJC DOMAIN-CONTAINING PROTEIN"/>
    <property type="match status" value="1"/>
</dbReference>
<protein>
    <submittedName>
        <fullName evidence="3">[histone H3]-dimethyl-L-lysine(36) demethylase</fullName>
        <ecNumber evidence="3">1.14.11.27</ecNumber>
    </submittedName>
</protein>